<dbReference type="AlphaFoldDB" id="A0AAE5CCB3"/>
<feature type="non-terminal residue" evidence="1">
    <location>
        <position position="1"/>
    </location>
</feature>
<evidence type="ECO:0000313" key="1">
    <source>
        <dbReference type="EMBL" id="NIR75633.1"/>
    </source>
</evidence>
<dbReference type="EMBL" id="JAACAK010000085">
    <property type="protein sequence ID" value="NIR75633.1"/>
    <property type="molecule type" value="Genomic_DNA"/>
</dbReference>
<dbReference type="Proteomes" id="UP000702544">
    <property type="component" value="Unassembled WGS sequence"/>
</dbReference>
<gene>
    <name evidence="1" type="ORF">GWO12_11070</name>
</gene>
<sequence>CWTAPEAIARVIRFLASDEAGAMSGAAVPVG</sequence>
<accession>A0AAE5CCB3</accession>
<organism evidence="1 2">
    <name type="scientific">Candidatus Kutchimonas denitrificans</name>
    <dbReference type="NCBI Taxonomy" id="3056748"/>
    <lineage>
        <taxon>Bacteria</taxon>
        <taxon>Pseudomonadati</taxon>
        <taxon>Gemmatimonadota</taxon>
        <taxon>Gemmatimonadia</taxon>
        <taxon>Candidatus Palauibacterales</taxon>
        <taxon>Candidatus Palauibacteraceae</taxon>
        <taxon>Candidatus Kutchimonas</taxon>
    </lineage>
</organism>
<proteinExistence type="predicted"/>
<name>A0AAE5CCB3_9BACT</name>
<evidence type="ECO:0000313" key="2">
    <source>
        <dbReference type="Proteomes" id="UP000702544"/>
    </source>
</evidence>
<protein>
    <submittedName>
        <fullName evidence="1">NAD-dependent oxidoreductase</fullName>
    </submittedName>
</protein>
<reference evidence="1 2" key="1">
    <citation type="submission" date="2020-01" db="EMBL/GenBank/DDBJ databases">
        <title>Genomes assembled from Gulf of Kutch pelagic sediment metagenomes.</title>
        <authorList>
            <person name="Chandrashekar M."/>
            <person name="Mahajan M.S."/>
            <person name="Dave K.J."/>
            <person name="Vatsa P."/>
            <person name="Nathani N.M."/>
        </authorList>
    </citation>
    <scope>NUCLEOTIDE SEQUENCE [LARGE SCALE GENOMIC DNA]</scope>
    <source>
        <strain evidence="1">KS3-K002</strain>
    </source>
</reference>
<comment type="caution">
    <text evidence="1">The sequence shown here is derived from an EMBL/GenBank/DDBJ whole genome shotgun (WGS) entry which is preliminary data.</text>
</comment>